<gene>
    <name evidence="2" type="ORF">BGZ95_008235</name>
</gene>
<feature type="non-terminal residue" evidence="2">
    <location>
        <position position="268"/>
    </location>
</feature>
<dbReference type="Proteomes" id="UP001194580">
    <property type="component" value="Unassembled WGS sequence"/>
</dbReference>
<keyword evidence="3" id="KW-1185">Reference proteome</keyword>
<sequence>MPLSMEQYFVSSPSFVTSPSVDESTSFSSSSFVKSPSVDESTSFLSSSFVQSPSSDASTSSLSTSFVQSPSRDASSSFSSVPLPSVEAATLFSSSVMSTSFNPSTLQLPPSSSDTSDFPVLPEESEDEQVMYVAGHVKNHKFDVLIDCGASANFINQEIVRALNIPTSKKKDPLSVNGFGGSSTANCTRYCHIRLKLADNFQPVIQFLVIPMRFDLVIGKRWLARSSPKPDVDLAHHTIRVGSDILIQGYVQPSHTPVLSAMQFKRCL</sequence>
<name>A0AAD4CZL8_9FUNG</name>
<dbReference type="Gene3D" id="2.40.70.10">
    <property type="entry name" value="Acid Proteases"/>
    <property type="match status" value="1"/>
</dbReference>
<comment type="caution">
    <text evidence="2">The sequence shown here is derived from an EMBL/GenBank/DDBJ whole genome shotgun (WGS) entry which is preliminary data.</text>
</comment>
<accession>A0AAD4CZL8</accession>
<reference evidence="2" key="1">
    <citation type="journal article" date="2020" name="Fungal Divers.">
        <title>Resolving the Mortierellaceae phylogeny through synthesis of multi-gene phylogenetics and phylogenomics.</title>
        <authorList>
            <person name="Vandepol N."/>
            <person name="Liber J."/>
            <person name="Desiro A."/>
            <person name="Na H."/>
            <person name="Kennedy M."/>
            <person name="Barry K."/>
            <person name="Grigoriev I.V."/>
            <person name="Miller A.N."/>
            <person name="O'Donnell K."/>
            <person name="Stajich J.E."/>
            <person name="Bonito G."/>
        </authorList>
    </citation>
    <scope>NUCLEOTIDE SEQUENCE</scope>
    <source>
        <strain evidence="2">NRRL 28262</strain>
    </source>
</reference>
<dbReference type="Pfam" id="PF13975">
    <property type="entry name" value="gag-asp_proteas"/>
    <property type="match status" value="1"/>
</dbReference>
<feature type="region of interest" description="Disordered" evidence="1">
    <location>
        <begin position="16"/>
        <end position="80"/>
    </location>
</feature>
<dbReference type="AlphaFoldDB" id="A0AAD4CZL8"/>
<dbReference type="InterPro" id="IPR021109">
    <property type="entry name" value="Peptidase_aspartic_dom_sf"/>
</dbReference>
<organism evidence="2 3">
    <name type="scientific">Linnemannia exigua</name>
    <dbReference type="NCBI Taxonomy" id="604196"/>
    <lineage>
        <taxon>Eukaryota</taxon>
        <taxon>Fungi</taxon>
        <taxon>Fungi incertae sedis</taxon>
        <taxon>Mucoromycota</taxon>
        <taxon>Mortierellomycotina</taxon>
        <taxon>Mortierellomycetes</taxon>
        <taxon>Mortierellales</taxon>
        <taxon>Mortierellaceae</taxon>
        <taxon>Linnemannia</taxon>
    </lineage>
</organism>
<evidence type="ECO:0000256" key="1">
    <source>
        <dbReference type="SAM" id="MobiDB-lite"/>
    </source>
</evidence>
<evidence type="ECO:0000313" key="2">
    <source>
        <dbReference type="EMBL" id="KAG0248055.1"/>
    </source>
</evidence>
<proteinExistence type="predicted"/>
<dbReference type="EMBL" id="JAAAIL010004248">
    <property type="protein sequence ID" value="KAG0248055.1"/>
    <property type="molecule type" value="Genomic_DNA"/>
</dbReference>
<protein>
    <submittedName>
        <fullName evidence="2">Uncharacterized protein</fullName>
    </submittedName>
</protein>
<dbReference type="SUPFAM" id="SSF50630">
    <property type="entry name" value="Acid proteases"/>
    <property type="match status" value="1"/>
</dbReference>
<dbReference type="CDD" id="cd00303">
    <property type="entry name" value="retropepsin_like"/>
    <property type="match status" value="1"/>
</dbReference>
<evidence type="ECO:0000313" key="3">
    <source>
        <dbReference type="Proteomes" id="UP001194580"/>
    </source>
</evidence>